<organism evidence="1 2">
    <name type="scientific">Cnephaeus nilssonii</name>
    <name type="common">Northern bat</name>
    <name type="synonym">Eptesicus nilssonii</name>
    <dbReference type="NCBI Taxonomy" id="3371016"/>
    <lineage>
        <taxon>Eukaryota</taxon>
        <taxon>Metazoa</taxon>
        <taxon>Chordata</taxon>
        <taxon>Craniata</taxon>
        <taxon>Vertebrata</taxon>
        <taxon>Euteleostomi</taxon>
        <taxon>Mammalia</taxon>
        <taxon>Eutheria</taxon>
        <taxon>Laurasiatheria</taxon>
        <taxon>Chiroptera</taxon>
        <taxon>Yangochiroptera</taxon>
        <taxon>Vespertilionidae</taxon>
        <taxon>Cnephaeus</taxon>
    </lineage>
</organism>
<feature type="non-terminal residue" evidence="1">
    <location>
        <position position="345"/>
    </location>
</feature>
<proteinExistence type="predicted"/>
<name>A0AA40I8J1_CNENI</name>
<dbReference type="Proteomes" id="UP001177744">
    <property type="component" value="Unassembled WGS sequence"/>
</dbReference>
<comment type="caution">
    <text evidence="1">The sequence shown here is derived from an EMBL/GenBank/DDBJ whole genome shotgun (WGS) entry which is preliminary data.</text>
</comment>
<protein>
    <submittedName>
        <fullName evidence="1">Uncharacterized protein</fullName>
    </submittedName>
</protein>
<sequence>MMPSRRCLQGSSMNYQQTATRRSGPLTLAEKLGGSAVISLEGKPLCSPLAPAWSIWQPQTYLWGVCKLPPLLQTRGAGGILAGGGQSLHPVAKQPTTPWTFLLPPPLKVLAFPDAFDLIPFGLKQTKSSPPQAPQFWREPTRAFLNGEFLYVPFTTFPSIEKPIYSSQFLSSLRTSMEIREQWKHYCPGNNAAFENLISSKTWGSEVDEKNKTGHHGGAQVYLLITFCAFALDSGLRSCRTEQKNGDPPREAPSENLMMYKPCAFSKPSVGGLLFLAQVPQAEKPSVGLGFLTPQGSPLQLRSLPLVNPHIVDWDLIRLHRFPSYPSQCYKHVTLLNAVVICNTM</sequence>
<gene>
    <name evidence="1" type="ORF">QTO34_013723</name>
</gene>
<dbReference type="AlphaFoldDB" id="A0AA40I8J1"/>
<keyword evidence="2" id="KW-1185">Reference proteome</keyword>
<evidence type="ECO:0000313" key="2">
    <source>
        <dbReference type="Proteomes" id="UP001177744"/>
    </source>
</evidence>
<reference evidence="1" key="1">
    <citation type="submission" date="2023-06" db="EMBL/GenBank/DDBJ databases">
        <title>Reference genome for the Northern bat (Eptesicus nilssonii), a most northern bat species.</title>
        <authorList>
            <person name="Laine V.N."/>
            <person name="Pulliainen A.T."/>
            <person name="Lilley T.M."/>
        </authorList>
    </citation>
    <scope>NUCLEOTIDE SEQUENCE</scope>
    <source>
        <strain evidence="1">BLF_Eptnil</strain>
        <tissue evidence="1">Kidney</tissue>
    </source>
</reference>
<evidence type="ECO:0000313" key="1">
    <source>
        <dbReference type="EMBL" id="KAK1345019.1"/>
    </source>
</evidence>
<accession>A0AA40I8J1</accession>
<dbReference type="EMBL" id="JAULJE010000003">
    <property type="protein sequence ID" value="KAK1345019.1"/>
    <property type="molecule type" value="Genomic_DNA"/>
</dbReference>